<dbReference type="InterPro" id="IPR012910">
    <property type="entry name" value="Plug_dom"/>
</dbReference>
<dbReference type="GO" id="GO:0009279">
    <property type="term" value="C:cell outer membrane"/>
    <property type="evidence" value="ECO:0007669"/>
    <property type="project" value="UniProtKB-SubCell"/>
</dbReference>
<dbReference type="EMBL" id="ATIB01000069">
    <property type="protein sequence ID" value="EQB00489.1"/>
    <property type="molecule type" value="Genomic_DNA"/>
</dbReference>
<dbReference type="InterPro" id="IPR036942">
    <property type="entry name" value="Beta-barrel_TonB_sf"/>
</dbReference>
<evidence type="ECO:0000256" key="11">
    <source>
        <dbReference type="PROSITE-ProRule" id="PRU01360"/>
    </source>
</evidence>
<evidence type="ECO:0000259" key="13">
    <source>
        <dbReference type="Pfam" id="PF00593"/>
    </source>
</evidence>
<evidence type="ECO:0000256" key="12">
    <source>
        <dbReference type="RuleBase" id="RU003357"/>
    </source>
</evidence>
<dbReference type="PATRIC" id="fig|1114964.3.peg.2580"/>
<organism evidence="15 16">
    <name type="scientific">Sphingobium baderi LL03</name>
    <dbReference type="NCBI Taxonomy" id="1114964"/>
    <lineage>
        <taxon>Bacteria</taxon>
        <taxon>Pseudomonadati</taxon>
        <taxon>Pseudomonadota</taxon>
        <taxon>Alphaproteobacteria</taxon>
        <taxon>Sphingomonadales</taxon>
        <taxon>Sphingomonadaceae</taxon>
        <taxon>Sphingobium</taxon>
    </lineage>
</organism>
<feature type="domain" description="TonB-dependent receptor plug" evidence="14">
    <location>
        <begin position="92"/>
        <end position="199"/>
    </location>
</feature>
<evidence type="ECO:0000313" key="15">
    <source>
        <dbReference type="EMBL" id="EQB00489.1"/>
    </source>
</evidence>
<dbReference type="InterPro" id="IPR039426">
    <property type="entry name" value="TonB-dep_rcpt-like"/>
</dbReference>
<feature type="domain" description="TonB-dependent receptor-like beta-barrel" evidence="13">
    <location>
        <begin position="320"/>
        <end position="765"/>
    </location>
</feature>
<dbReference type="GO" id="GO:0006826">
    <property type="term" value="P:iron ion transport"/>
    <property type="evidence" value="ECO:0007669"/>
    <property type="project" value="UniProtKB-KW"/>
</dbReference>
<keyword evidence="2 11" id="KW-0813">Transport</keyword>
<evidence type="ECO:0000256" key="8">
    <source>
        <dbReference type="ARBA" id="ARBA00023077"/>
    </source>
</evidence>
<evidence type="ECO:0000256" key="1">
    <source>
        <dbReference type="ARBA" id="ARBA00004571"/>
    </source>
</evidence>
<dbReference type="Pfam" id="PF00593">
    <property type="entry name" value="TonB_dep_Rec_b-barrel"/>
    <property type="match status" value="1"/>
</dbReference>
<accession>T0HSG2</accession>
<gene>
    <name evidence="15" type="ORF">L485_13190</name>
</gene>
<evidence type="ECO:0000256" key="2">
    <source>
        <dbReference type="ARBA" id="ARBA00022448"/>
    </source>
</evidence>
<dbReference type="RefSeq" id="WP_021245313.1">
    <property type="nucleotide sequence ID" value="NZ_ATIB01000069.1"/>
</dbReference>
<dbReference type="Pfam" id="PF07715">
    <property type="entry name" value="Plug"/>
    <property type="match status" value="1"/>
</dbReference>
<evidence type="ECO:0000256" key="9">
    <source>
        <dbReference type="ARBA" id="ARBA00023136"/>
    </source>
</evidence>
<comment type="subcellular location">
    <subcellularLocation>
        <location evidence="1 11">Cell outer membrane</location>
        <topology evidence="1 11">Multi-pass membrane protein</topology>
    </subcellularLocation>
</comment>
<dbReference type="PANTHER" id="PTHR32552:SF81">
    <property type="entry name" value="TONB-DEPENDENT OUTER MEMBRANE RECEPTOR"/>
    <property type="match status" value="1"/>
</dbReference>
<keyword evidence="8 12" id="KW-0798">TonB box</keyword>
<keyword evidence="10 11" id="KW-0998">Cell outer membrane</keyword>
<evidence type="ECO:0000313" key="16">
    <source>
        <dbReference type="Proteomes" id="UP000015524"/>
    </source>
</evidence>
<evidence type="ECO:0000256" key="6">
    <source>
        <dbReference type="ARBA" id="ARBA00023004"/>
    </source>
</evidence>
<evidence type="ECO:0000256" key="4">
    <source>
        <dbReference type="ARBA" id="ARBA00022496"/>
    </source>
</evidence>
<evidence type="ECO:0008006" key="17">
    <source>
        <dbReference type="Google" id="ProtNLM"/>
    </source>
</evidence>
<evidence type="ECO:0000256" key="3">
    <source>
        <dbReference type="ARBA" id="ARBA00022452"/>
    </source>
</evidence>
<keyword evidence="5 11" id="KW-0812">Transmembrane</keyword>
<dbReference type="Gene3D" id="2.40.170.20">
    <property type="entry name" value="TonB-dependent receptor, beta-barrel domain"/>
    <property type="match status" value="1"/>
</dbReference>
<dbReference type="PROSITE" id="PS52016">
    <property type="entry name" value="TONB_DEPENDENT_REC_3"/>
    <property type="match status" value="1"/>
</dbReference>
<reference evidence="15 16" key="1">
    <citation type="journal article" date="2013" name="Genome Announc.">
        <title>Draft Genome Sequence of a Hexachlorocyclohexane-Degrading Bacterium, Sphingobium baderi Strain LL03T.</title>
        <authorList>
            <person name="Kaur J."/>
            <person name="Verma H."/>
            <person name="Tripathi C."/>
            <person name="Khurana J.P."/>
            <person name="Lal R."/>
        </authorList>
    </citation>
    <scope>NUCLEOTIDE SEQUENCE [LARGE SCALE GENOMIC DNA]</scope>
    <source>
        <strain evidence="15 16">LL03</strain>
    </source>
</reference>
<keyword evidence="9 11" id="KW-0472">Membrane</keyword>
<evidence type="ECO:0000256" key="7">
    <source>
        <dbReference type="ARBA" id="ARBA00023065"/>
    </source>
</evidence>
<dbReference type="PANTHER" id="PTHR32552">
    <property type="entry name" value="FERRICHROME IRON RECEPTOR-RELATED"/>
    <property type="match status" value="1"/>
</dbReference>
<proteinExistence type="inferred from homology"/>
<keyword evidence="4" id="KW-0410">Iron transport</keyword>
<dbReference type="AlphaFoldDB" id="T0HSG2"/>
<evidence type="ECO:0000259" key="14">
    <source>
        <dbReference type="Pfam" id="PF07715"/>
    </source>
</evidence>
<dbReference type="InterPro" id="IPR000531">
    <property type="entry name" value="Beta-barrel_TonB"/>
</dbReference>
<protein>
    <recommendedName>
        <fullName evidence="17">TonB-denpendent receptor</fullName>
    </recommendedName>
</protein>
<keyword evidence="16" id="KW-1185">Reference proteome</keyword>
<comment type="caution">
    <text evidence="15">The sequence shown here is derived from an EMBL/GenBank/DDBJ whole genome shotgun (WGS) entry which is preliminary data.</text>
</comment>
<evidence type="ECO:0000256" key="5">
    <source>
        <dbReference type="ARBA" id="ARBA00022692"/>
    </source>
</evidence>
<comment type="similarity">
    <text evidence="11 12">Belongs to the TonB-dependent receptor family.</text>
</comment>
<dbReference type="Proteomes" id="UP000015524">
    <property type="component" value="Unassembled WGS sequence"/>
</dbReference>
<keyword evidence="6" id="KW-0408">Iron</keyword>
<keyword evidence="3 11" id="KW-1134">Transmembrane beta strand</keyword>
<dbReference type="eggNOG" id="COG4773">
    <property type="taxonomic scope" value="Bacteria"/>
</dbReference>
<keyword evidence="7" id="KW-0406">Ion transport</keyword>
<evidence type="ECO:0000256" key="10">
    <source>
        <dbReference type="ARBA" id="ARBA00023237"/>
    </source>
</evidence>
<dbReference type="SUPFAM" id="SSF56935">
    <property type="entry name" value="Porins"/>
    <property type="match status" value="1"/>
</dbReference>
<sequence>MSTLAQTVHKPRVLISVERQQNQKGQSVWIWPKGGNMPRVSNGLSLVALATSIAFAGTSPVWAQAAASPPVETAEPAVVDIVVTAQRRAERVNDIPMTISAFSGQQLARMGVTQPEDLAKVVPGLVYTKSSYGSPVYTLRGVGFYDYSLAATPAVTVYVDEVPLPFSRMASFAGLDVARVEVLKGPQGTLYGVNSTGGAVNFIAEAPSRDFHVGGTLSYGRFNEIELKSYVGGPISSSLLARLSLSYQRADDWQRSYTRRDSNGRKNVKQARLLLNWAPTDRLTMVLNANGGNDKSDAQAGQFQGISPIQPTNTTVLTRFPALYNYPIAPDNARAADFDIGRSLRINNRQWQVALTGKYDLTDDIQFTSISSFVKFIEDQPIEADGTPFLNTGGTLAGNIKSFYQELRLQGTLVGGLNWIVGGNYEHDRMVELQNAILTQSSIGSYSINQSDQKNTSKAVYGRVEYAFAGGLSVFGGVRYTDQSRTFAGCTRAGDQATATRYTTLQGLPIAIGACATKLADGTLGVFRTRLAENNVSWTAGARYKINADTMLYATISRGYKGGSFPIVGALTPVSYRPVRQENILAYEAGYKVALADRVVQLNGAAFYYDYTNKQVCGKFIDPVSGFAAGALTTVPKSEVYGAEAQLTIRPSRALTLGVEGTYTKAKIKGSFVNFDFFGRLANFGGQPLPFSPKWSLVSHINYETDINADWKLVAGANARYQSRANAALGNLPQADIKSYATLDLRLGVAKQDDRLGISIYGRNVTNTYYWTNVNAVIDTITRYSAMPATYGVMLGYRY</sequence>
<name>T0HSG2_9SPHN</name>